<protein>
    <recommendedName>
        <fullName evidence="4">DNA replication protein</fullName>
    </recommendedName>
</protein>
<dbReference type="RefSeq" id="WP_038153448.1">
    <property type="nucleotide sequence ID" value="NZ_JMTB01000009.1"/>
</dbReference>
<dbReference type="EMBL" id="JMTB01000009">
    <property type="protein sequence ID" value="KFC13143.1"/>
    <property type="molecule type" value="Genomic_DNA"/>
</dbReference>
<evidence type="ECO:0000313" key="3">
    <source>
        <dbReference type="Proteomes" id="UP000028630"/>
    </source>
</evidence>
<dbReference type="eggNOG" id="ENOG502ZB3U">
    <property type="taxonomic scope" value="Bacteria"/>
</dbReference>
<organism evidence="2 3">
    <name type="scientific">Trabulsiella guamensis ATCC 49490</name>
    <dbReference type="NCBI Taxonomy" id="1005994"/>
    <lineage>
        <taxon>Bacteria</taxon>
        <taxon>Pseudomonadati</taxon>
        <taxon>Pseudomonadota</taxon>
        <taxon>Gammaproteobacteria</taxon>
        <taxon>Enterobacterales</taxon>
        <taxon>Enterobacteriaceae</taxon>
        <taxon>Trabulsiella</taxon>
    </lineage>
</organism>
<dbReference type="AlphaFoldDB" id="A0A085ASE8"/>
<dbReference type="InterPro" id="IPR009731">
    <property type="entry name" value="P-like"/>
</dbReference>
<gene>
    <name evidence="2" type="ORF">GTGU_00155</name>
</gene>
<sequence>MNKLISAVNNRDADMLAHMMGHQQQRVVNAEAEKLVDALFENLLRIFPAAQNTVLRTAEDVAAMKRQWILAFAENGITTVEQVRAGMRMARQQGNDFWPSCGKFIGWCRESARLVADLPSDDDVMAEFQRYARQRHQYATPEEFPWSHDVMYWVVLDVRHLMFQHNYTEPEVLRSIKSHMRKWARKLEAGRGIPKPVMQLPDKRRPPSAADLLDPTGSAAFRQAGEAFLARIRARQQDGEGGK</sequence>
<dbReference type="GO" id="GO:0006270">
    <property type="term" value="P:DNA replication initiation"/>
    <property type="evidence" value="ECO:0007669"/>
    <property type="project" value="InterPro"/>
</dbReference>
<evidence type="ECO:0000256" key="1">
    <source>
        <dbReference type="SAM" id="MobiDB-lite"/>
    </source>
</evidence>
<keyword evidence="3" id="KW-1185">Reference proteome</keyword>
<name>A0A085ASE8_9ENTR</name>
<reference evidence="3" key="1">
    <citation type="submission" date="2014-05" db="EMBL/GenBank/DDBJ databases">
        <title>ATOL: Assembling a taxonomically balanced genome-scale reconstruction of the evolutionary history of the Enterobacteriaceae.</title>
        <authorList>
            <person name="Plunkett G. III"/>
            <person name="Neeno-Eckwall E.C."/>
            <person name="Glasner J.D."/>
            <person name="Perna N.T."/>
        </authorList>
    </citation>
    <scope>NUCLEOTIDE SEQUENCE [LARGE SCALE GENOMIC DNA]</scope>
    <source>
        <strain evidence="3">ATCC 49490</strain>
    </source>
</reference>
<proteinExistence type="predicted"/>
<evidence type="ECO:0008006" key="4">
    <source>
        <dbReference type="Google" id="ProtNLM"/>
    </source>
</evidence>
<accession>A0A085ASE8</accession>
<feature type="region of interest" description="Disordered" evidence="1">
    <location>
        <begin position="194"/>
        <end position="215"/>
    </location>
</feature>
<dbReference type="OrthoDB" id="5675790at2"/>
<comment type="caution">
    <text evidence="2">The sequence shown here is derived from an EMBL/GenBank/DDBJ whole genome shotgun (WGS) entry which is preliminary data.</text>
</comment>
<dbReference type="Proteomes" id="UP000028630">
    <property type="component" value="Unassembled WGS sequence"/>
</dbReference>
<evidence type="ECO:0000313" key="2">
    <source>
        <dbReference type="EMBL" id="KFC13143.1"/>
    </source>
</evidence>
<dbReference type="Pfam" id="PF06992">
    <property type="entry name" value="Phage_lambda_P"/>
    <property type="match status" value="1"/>
</dbReference>